<evidence type="ECO:0000313" key="2">
    <source>
        <dbReference type="Proteomes" id="UP001182556"/>
    </source>
</evidence>
<protein>
    <submittedName>
        <fullName evidence="1">Uncharacterized protein</fullName>
    </submittedName>
</protein>
<dbReference type="EMBL" id="JAODAN010000003">
    <property type="protein sequence ID" value="KAK1925522.1"/>
    <property type="molecule type" value="Genomic_DNA"/>
</dbReference>
<dbReference type="AlphaFoldDB" id="A0AAD9L7G6"/>
<reference evidence="1" key="1">
    <citation type="submission" date="2023-02" db="EMBL/GenBank/DDBJ databases">
        <title>Identification and recombinant expression of a fungal hydrolase from Papiliotrema laurentii that hydrolyzes apple cutin and clears colloidal polyester polyurethane.</title>
        <authorList>
            <consortium name="DOE Joint Genome Institute"/>
            <person name="Roman V.A."/>
            <person name="Bojanowski C."/>
            <person name="Crable B.R."/>
            <person name="Wagner D.N."/>
            <person name="Hung C.S."/>
            <person name="Nadeau L.J."/>
            <person name="Schratz L."/>
            <person name="Haridas S."/>
            <person name="Pangilinan J."/>
            <person name="Lipzen A."/>
            <person name="Na H."/>
            <person name="Yan M."/>
            <person name="Ng V."/>
            <person name="Grigoriev I.V."/>
            <person name="Spatafora J.W."/>
            <person name="Barlow D."/>
            <person name="Biffinger J."/>
            <person name="Kelley-Loughnane N."/>
            <person name="Varaljay V.A."/>
            <person name="Crookes-Goodson W.J."/>
        </authorList>
    </citation>
    <scope>NUCLEOTIDE SEQUENCE</scope>
    <source>
        <strain evidence="1">5307AH</strain>
    </source>
</reference>
<organism evidence="1 2">
    <name type="scientific">Papiliotrema laurentii</name>
    <name type="common">Cryptococcus laurentii</name>
    <dbReference type="NCBI Taxonomy" id="5418"/>
    <lineage>
        <taxon>Eukaryota</taxon>
        <taxon>Fungi</taxon>
        <taxon>Dikarya</taxon>
        <taxon>Basidiomycota</taxon>
        <taxon>Agaricomycotina</taxon>
        <taxon>Tremellomycetes</taxon>
        <taxon>Tremellales</taxon>
        <taxon>Rhynchogastremaceae</taxon>
        <taxon>Papiliotrema</taxon>
    </lineage>
</organism>
<dbReference type="Proteomes" id="UP001182556">
    <property type="component" value="Unassembled WGS sequence"/>
</dbReference>
<keyword evidence="2" id="KW-1185">Reference proteome</keyword>
<sequence>MTFSLTLTKTTSLLTFTLIPRLSHLRPSQKPCFRLISPMSLPTRQPKISNRWLNCQISSTTAWTRMRGGKLQTRSSK</sequence>
<evidence type="ECO:0000313" key="1">
    <source>
        <dbReference type="EMBL" id="KAK1925522.1"/>
    </source>
</evidence>
<accession>A0AAD9L7G6</accession>
<gene>
    <name evidence="1" type="ORF">DB88DRAFT_484211</name>
</gene>
<name>A0AAD9L7G6_PAPLA</name>
<proteinExistence type="predicted"/>
<comment type="caution">
    <text evidence="1">The sequence shown here is derived from an EMBL/GenBank/DDBJ whole genome shotgun (WGS) entry which is preliminary data.</text>
</comment>